<keyword evidence="2" id="KW-0808">Transferase</keyword>
<dbReference type="CDD" id="cd03784">
    <property type="entry name" value="GT1_Gtf-like"/>
    <property type="match status" value="1"/>
</dbReference>
<accession>G7KED8</accession>
<dbReference type="InterPro" id="IPR002213">
    <property type="entry name" value="UDP_glucos_trans"/>
</dbReference>
<dbReference type="Pfam" id="PF00201">
    <property type="entry name" value="UDPGT"/>
    <property type="match status" value="1"/>
</dbReference>
<reference evidence="3 5" key="1">
    <citation type="journal article" date="2011" name="Nature">
        <title>The Medicago genome provides insight into the evolution of rhizobial symbioses.</title>
        <authorList>
            <person name="Young N.D."/>
            <person name="Debelle F."/>
            <person name="Oldroyd G.E."/>
            <person name="Geurts R."/>
            <person name="Cannon S.B."/>
            <person name="Udvardi M.K."/>
            <person name="Benedito V.A."/>
            <person name="Mayer K.F."/>
            <person name="Gouzy J."/>
            <person name="Schoof H."/>
            <person name="Van de Peer Y."/>
            <person name="Proost S."/>
            <person name="Cook D.R."/>
            <person name="Meyers B.C."/>
            <person name="Spannagl M."/>
            <person name="Cheung F."/>
            <person name="De Mita S."/>
            <person name="Krishnakumar V."/>
            <person name="Gundlach H."/>
            <person name="Zhou S."/>
            <person name="Mudge J."/>
            <person name="Bharti A.K."/>
            <person name="Murray J.D."/>
            <person name="Naoumkina M.A."/>
            <person name="Rosen B."/>
            <person name="Silverstein K.A."/>
            <person name="Tang H."/>
            <person name="Rombauts S."/>
            <person name="Zhao P.X."/>
            <person name="Zhou P."/>
            <person name="Barbe V."/>
            <person name="Bardou P."/>
            <person name="Bechner M."/>
            <person name="Bellec A."/>
            <person name="Berger A."/>
            <person name="Berges H."/>
            <person name="Bidwell S."/>
            <person name="Bisseling T."/>
            <person name="Choisne N."/>
            <person name="Couloux A."/>
            <person name="Denny R."/>
            <person name="Deshpande S."/>
            <person name="Dai X."/>
            <person name="Doyle J.J."/>
            <person name="Dudez A.M."/>
            <person name="Farmer A.D."/>
            <person name="Fouteau S."/>
            <person name="Franken C."/>
            <person name="Gibelin C."/>
            <person name="Gish J."/>
            <person name="Goldstein S."/>
            <person name="Gonzalez A.J."/>
            <person name="Green P.J."/>
            <person name="Hallab A."/>
            <person name="Hartog M."/>
            <person name="Hua A."/>
            <person name="Humphray S.J."/>
            <person name="Jeong D.H."/>
            <person name="Jing Y."/>
            <person name="Jocker A."/>
            <person name="Kenton S.M."/>
            <person name="Kim D.J."/>
            <person name="Klee K."/>
            <person name="Lai H."/>
            <person name="Lang C."/>
            <person name="Lin S."/>
            <person name="Macmil S.L."/>
            <person name="Magdelenat G."/>
            <person name="Matthews L."/>
            <person name="McCorrison J."/>
            <person name="Monaghan E.L."/>
            <person name="Mun J.H."/>
            <person name="Najar F.Z."/>
            <person name="Nicholson C."/>
            <person name="Noirot C."/>
            <person name="O'Bleness M."/>
            <person name="Paule C.R."/>
            <person name="Poulain J."/>
            <person name="Prion F."/>
            <person name="Qin B."/>
            <person name="Qu C."/>
            <person name="Retzel E.F."/>
            <person name="Riddle C."/>
            <person name="Sallet E."/>
            <person name="Samain S."/>
            <person name="Samson N."/>
            <person name="Sanders I."/>
            <person name="Saurat O."/>
            <person name="Scarpelli C."/>
            <person name="Schiex T."/>
            <person name="Segurens B."/>
            <person name="Severin A.J."/>
            <person name="Sherrier D.J."/>
            <person name="Shi R."/>
            <person name="Sims S."/>
            <person name="Singer S.R."/>
            <person name="Sinharoy S."/>
            <person name="Sterck L."/>
            <person name="Viollet A."/>
            <person name="Wang B.B."/>
            <person name="Wang K."/>
            <person name="Wang M."/>
            <person name="Wang X."/>
            <person name="Warfsmann J."/>
            <person name="Weissenbach J."/>
            <person name="White D.D."/>
            <person name="White J.D."/>
            <person name="Wiley G.B."/>
            <person name="Wincker P."/>
            <person name="Xing Y."/>
            <person name="Yang L."/>
            <person name="Yao Z."/>
            <person name="Ying F."/>
            <person name="Zhai J."/>
            <person name="Zhou L."/>
            <person name="Zuber A."/>
            <person name="Denarie J."/>
            <person name="Dixon R.A."/>
            <person name="May G.D."/>
            <person name="Schwartz D.C."/>
            <person name="Rogers J."/>
            <person name="Quetier F."/>
            <person name="Town C.D."/>
            <person name="Roe B.A."/>
        </authorList>
    </citation>
    <scope>NUCLEOTIDE SEQUENCE [LARGE SCALE GENOMIC DNA]</scope>
    <source>
        <strain evidence="3">A17</strain>
        <strain evidence="4 5">cv. Jemalong A17</strain>
    </source>
</reference>
<organism evidence="3 5">
    <name type="scientific">Medicago truncatula</name>
    <name type="common">Barrel medic</name>
    <name type="synonym">Medicago tribuloides</name>
    <dbReference type="NCBI Taxonomy" id="3880"/>
    <lineage>
        <taxon>Eukaryota</taxon>
        <taxon>Viridiplantae</taxon>
        <taxon>Streptophyta</taxon>
        <taxon>Embryophyta</taxon>
        <taxon>Tracheophyta</taxon>
        <taxon>Spermatophyta</taxon>
        <taxon>Magnoliopsida</taxon>
        <taxon>eudicotyledons</taxon>
        <taxon>Gunneridae</taxon>
        <taxon>Pentapetalae</taxon>
        <taxon>rosids</taxon>
        <taxon>fabids</taxon>
        <taxon>Fabales</taxon>
        <taxon>Fabaceae</taxon>
        <taxon>Papilionoideae</taxon>
        <taxon>50 kb inversion clade</taxon>
        <taxon>NPAAA clade</taxon>
        <taxon>Hologalegina</taxon>
        <taxon>IRL clade</taxon>
        <taxon>Trifolieae</taxon>
        <taxon>Medicago</taxon>
    </lineage>
</organism>
<dbReference type="EMBL" id="CM001221">
    <property type="protein sequence ID" value="AES98789.1"/>
    <property type="molecule type" value="Genomic_DNA"/>
</dbReference>
<reference evidence="4" key="3">
    <citation type="submission" date="2015-04" db="UniProtKB">
        <authorList>
            <consortium name="EnsemblPlants"/>
        </authorList>
    </citation>
    <scope>IDENTIFICATION</scope>
    <source>
        <strain evidence="4">cv. Jemalong A17</strain>
    </source>
</reference>
<dbReference type="GO" id="GO:0035251">
    <property type="term" value="F:UDP-glucosyltransferase activity"/>
    <property type="evidence" value="ECO:0000318"/>
    <property type="project" value="GO_Central"/>
</dbReference>
<dbReference type="OMA" id="RNDICTT"/>
<dbReference type="PANTHER" id="PTHR11926:SF1395">
    <property type="entry name" value="GLYCOSYLTRANSFERASE"/>
    <property type="match status" value="1"/>
</dbReference>
<evidence type="ECO:0000313" key="5">
    <source>
        <dbReference type="Proteomes" id="UP000002051"/>
    </source>
</evidence>
<keyword evidence="5" id="KW-1185">Reference proteome</keyword>
<evidence type="ECO:0000313" key="3">
    <source>
        <dbReference type="EMBL" id="AES98789.1"/>
    </source>
</evidence>
<sequence length="391" mass="44285">MESPPTFFNHILAMPSPARGHINPMMNLCKLLISKNNNILVTFIVTEEWLTFISSEPKPDNISFRSIPNVVPSELIRGRDHADFMERAWFFRVLNRVTIVGKRDTIFNLLENGDERISYIPGISSTRLADFPLKDDSSRSKRMMQMTMKGFQWIHKAQYLLFTSIYELESQAIDTLKSKLPLPIYTIGPTIPYFINLTNNPKPNTTNSYIEWLDSQPTGSVLYIAQGSFFSASSEQIDEIANALCESNVRFLWVARGEATRLKEICGHMGLILEWCNQLRVLSHSSIGGFWSHCGWNSTKDGVIYGVPLLTFPINLDQPFNSKMMLRVKEDVKGDILVKKCEIVKLVCVLRNDICTTILCCDAIGNGGSADNDLNSFIGDILMHCLRYTHA</sequence>
<gene>
    <name evidence="3" type="ordered locus">MTR_5g072850</name>
</gene>
<name>G7KED8_MEDTR</name>
<proteinExistence type="inferred from homology"/>
<evidence type="ECO:0000256" key="1">
    <source>
        <dbReference type="ARBA" id="ARBA00009995"/>
    </source>
</evidence>
<dbReference type="Proteomes" id="UP000002051">
    <property type="component" value="Chromosome 5"/>
</dbReference>
<dbReference type="Gene3D" id="3.40.50.2000">
    <property type="entry name" value="Glycogen Phosphorylase B"/>
    <property type="match status" value="3"/>
</dbReference>
<dbReference type="PaxDb" id="3880-AES98789"/>
<dbReference type="eggNOG" id="KOG1192">
    <property type="taxonomic scope" value="Eukaryota"/>
</dbReference>
<reference evidence="3 5" key="2">
    <citation type="journal article" date="2014" name="BMC Genomics">
        <title>An improved genome release (version Mt4.0) for the model legume Medicago truncatula.</title>
        <authorList>
            <person name="Tang H."/>
            <person name="Krishnakumar V."/>
            <person name="Bidwell S."/>
            <person name="Rosen B."/>
            <person name="Chan A."/>
            <person name="Zhou S."/>
            <person name="Gentzbittel L."/>
            <person name="Childs K.L."/>
            <person name="Yandell M."/>
            <person name="Gundlach H."/>
            <person name="Mayer K.F."/>
            <person name="Schwartz D.C."/>
            <person name="Town C.D."/>
        </authorList>
    </citation>
    <scope>GENOME REANNOTATION</scope>
    <source>
        <strain evidence="3">A17</strain>
        <strain evidence="4 5">cv. Jemalong A17</strain>
    </source>
</reference>
<dbReference type="EnsemblPlants" id="AES98789">
    <property type="protein sequence ID" value="AES98789"/>
    <property type="gene ID" value="MTR_5g072850"/>
</dbReference>
<protein>
    <submittedName>
        <fullName evidence="3">UDP-glucosyltransferase family protein</fullName>
    </submittedName>
</protein>
<evidence type="ECO:0000313" key="4">
    <source>
        <dbReference type="EnsemblPlants" id="AES98789"/>
    </source>
</evidence>
<dbReference type="PANTHER" id="PTHR11926">
    <property type="entry name" value="GLUCOSYL/GLUCURONOSYL TRANSFERASES"/>
    <property type="match status" value="1"/>
</dbReference>
<dbReference type="HOGENOM" id="CLU_001724_0_3_1"/>
<dbReference type="AlphaFoldDB" id="G7KED8"/>
<evidence type="ECO:0000256" key="2">
    <source>
        <dbReference type="ARBA" id="ARBA00022679"/>
    </source>
</evidence>
<dbReference type="SUPFAM" id="SSF53756">
    <property type="entry name" value="UDP-Glycosyltransferase/glycogen phosphorylase"/>
    <property type="match status" value="1"/>
</dbReference>
<comment type="similarity">
    <text evidence="1">Belongs to the UDP-glycosyltransferase family.</text>
</comment>